<dbReference type="EMBL" id="LSYV01000463">
    <property type="protein sequence ID" value="KXZ41441.1"/>
    <property type="molecule type" value="Genomic_DNA"/>
</dbReference>
<organism evidence="1 2">
    <name type="scientific">Gonium pectorale</name>
    <name type="common">Green alga</name>
    <dbReference type="NCBI Taxonomy" id="33097"/>
    <lineage>
        <taxon>Eukaryota</taxon>
        <taxon>Viridiplantae</taxon>
        <taxon>Chlorophyta</taxon>
        <taxon>core chlorophytes</taxon>
        <taxon>Chlorophyceae</taxon>
        <taxon>CS clade</taxon>
        <taxon>Chlamydomonadales</taxon>
        <taxon>Volvocaceae</taxon>
        <taxon>Gonium</taxon>
    </lineage>
</organism>
<sequence length="190" mass="19834">MSILCGAGSAFSSTHLNETAQPGVPFANNAALGRIFIEGKPQLEHPAPRLAGLPQLAPRPAPAAAPGAGFNINIYTEHLSADFPGHFMFRSRRGTAAAAGALTMEVLDAFAQIAKTNLWNQALVTLVAEGRQWDPMGPDAPPPNNTLFIGNLGDAIVLAHLAAIFTAFCGFTEAKVTPIDGGDSKKANAY</sequence>
<evidence type="ECO:0000313" key="2">
    <source>
        <dbReference type="Proteomes" id="UP000075714"/>
    </source>
</evidence>
<accession>A0A150FUZ0</accession>
<reference evidence="2" key="1">
    <citation type="journal article" date="2016" name="Nat. Commun.">
        <title>The Gonium pectorale genome demonstrates co-option of cell cycle regulation during the evolution of multicellularity.</title>
        <authorList>
            <person name="Hanschen E.R."/>
            <person name="Marriage T.N."/>
            <person name="Ferris P.J."/>
            <person name="Hamaji T."/>
            <person name="Toyoda A."/>
            <person name="Fujiyama A."/>
            <person name="Neme R."/>
            <person name="Noguchi H."/>
            <person name="Minakuchi Y."/>
            <person name="Suzuki M."/>
            <person name="Kawai-Toyooka H."/>
            <person name="Smith D.R."/>
            <person name="Sparks H."/>
            <person name="Anderson J."/>
            <person name="Bakaric R."/>
            <person name="Luria V."/>
            <person name="Karger A."/>
            <person name="Kirschner M.W."/>
            <person name="Durand P.M."/>
            <person name="Michod R.E."/>
            <person name="Nozaki H."/>
            <person name="Olson B.J."/>
        </authorList>
    </citation>
    <scope>NUCLEOTIDE SEQUENCE [LARGE SCALE GENOMIC DNA]</scope>
    <source>
        <strain evidence="2">NIES-2863</strain>
    </source>
</reference>
<keyword evidence="2" id="KW-1185">Reference proteome</keyword>
<evidence type="ECO:0000313" key="1">
    <source>
        <dbReference type="EMBL" id="KXZ41441.1"/>
    </source>
</evidence>
<comment type="caution">
    <text evidence="1">The sequence shown here is derived from an EMBL/GenBank/DDBJ whole genome shotgun (WGS) entry which is preliminary data.</text>
</comment>
<gene>
    <name evidence="1" type="ORF">GPECTOR_466g381</name>
</gene>
<dbReference type="AlphaFoldDB" id="A0A150FUZ0"/>
<name>A0A150FUZ0_GONPE</name>
<dbReference type="Proteomes" id="UP000075714">
    <property type="component" value="Unassembled WGS sequence"/>
</dbReference>
<proteinExistence type="predicted"/>
<protein>
    <submittedName>
        <fullName evidence="1">Uncharacterized protein</fullName>
    </submittedName>
</protein>